<dbReference type="AlphaFoldDB" id="A0A9P8TW59"/>
<name>A0A9P8TW59_9HYPO</name>
<protein>
    <submittedName>
        <fullName evidence="2">Acetyltransferase</fullName>
    </submittedName>
</protein>
<gene>
    <name evidence="2" type="ORF">Trco_005850</name>
</gene>
<evidence type="ECO:0000256" key="1">
    <source>
        <dbReference type="SAM" id="MobiDB-lite"/>
    </source>
</evidence>
<comment type="caution">
    <text evidence="2">The sequence shown here is derived from an EMBL/GenBank/DDBJ whole genome shotgun (WGS) entry which is preliminary data.</text>
</comment>
<dbReference type="Gene3D" id="3.40.630.30">
    <property type="match status" value="1"/>
</dbReference>
<organism evidence="2 3">
    <name type="scientific">Trichoderma cornu-damae</name>
    <dbReference type="NCBI Taxonomy" id="654480"/>
    <lineage>
        <taxon>Eukaryota</taxon>
        <taxon>Fungi</taxon>
        <taxon>Dikarya</taxon>
        <taxon>Ascomycota</taxon>
        <taxon>Pezizomycotina</taxon>
        <taxon>Sordariomycetes</taxon>
        <taxon>Hypocreomycetidae</taxon>
        <taxon>Hypocreales</taxon>
        <taxon>Hypocreaceae</taxon>
        <taxon>Trichoderma</taxon>
    </lineage>
</organism>
<sequence>MNFEAACQTHFLLSYVDRKSFPSQKTGQHFLEPSRLEGFRLGVSREKLPPTIPRAFIDAMEVREEVFVKEQSVPEDNEFDADDPRSCHWVIYVSVNKTEVPEIRSEDGNILRPRKSSTRSTPVGTIRMVPFPHEPHPKPGGDYWNGILKCEEGEEKGGTTNADVPSARPFVQDRPTTFHDGKEPYIKLGRLAVVKDYRGNRFAGLLVRAALDWVKDNPSLFDPSVRELGLEQMGASTETQAPRWGGLVCVHAQEQVASAWAKWGFEIDEDMGKWFEEGIPHVGMFLRLEIGQKNTQP</sequence>
<accession>A0A9P8TW59</accession>
<dbReference type="EMBL" id="JAIWOZ010000004">
    <property type="protein sequence ID" value="KAH6606697.1"/>
    <property type="molecule type" value="Genomic_DNA"/>
</dbReference>
<dbReference type="OrthoDB" id="329272at2759"/>
<reference evidence="2" key="1">
    <citation type="submission" date="2021-08" db="EMBL/GenBank/DDBJ databases">
        <title>Chromosome-Level Trichoderma cornu-damae using Hi-C Data.</title>
        <authorList>
            <person name="Kim C.S."/>
        </authorList>
    </citation>
    <scope>NUCLEOTIDE SEQUENCE</scope>
    <source>
        <strain evidence="2">KA19-0412C</strain>
    </source>
</reference>
<feature type="region of interest" description="Disordered" evidence="1">
    <location>
        <begin position="111"/>
        <end position="140"/>
    </location>
</feature>
<dbReference type="InterPro" id="IPR016181">
    <property type="entry name" value="Acyl_CoA_acyltransferase"/>
</dbReference>
<dbReference type="SUPFAM" id="SSF55729">
    <property type="entry name" value="Acyl-CoA N-acyltransferases (Nat)"/>
    <property type="match status" value="1"/>
</dbReference>
<evidence type="ECO:0000313" key="3">
    <source>
        <dbReference type="Proteomes" id="UP000827724"/>
    </source>
</evidence>
<feature type="region of interest" description="Disordered" evidence="1">
    <location>
        <begin position="155"/>
        <end position="176"/>
    </location>
</feature>
<keyword evidence="3" id="KW-1185">Reference proteome</keyword>
<proteinExistence type="predicted"/>
<dbReference type="Proteomes" id="UP000827724">
    <property type="component" value="Unassembled WGS sequence"/>
</dbReference>
<evidence type="ECO:0000313" key="2">
    <source>
        <dbReference type="EMBL" id="KAH6606697.1"/>
    </source>
</evidence>
<dbReference type="CDD" id="cd04301">
    <property type="entry name" value="NAT_SF"/>
    <property type="match status" value="1"/>
</dbReference>